<keyword evidence="3" id="KW-1185">Reference proteome</keyword>
<dbReference type="Proteomes" id="UP000247832">
    <property type="component" value="Unassembled WGS sequence"/>
</dbReference>
<dbReference type="AlphaFoldDB" id="A0A2V5L2X3"/>
<sequence length="139" mass="14919">MEILDINKPVQPDSPKKPTRLRKGVKIAILATSGVAIFALGIGTGFVGTQPKVIEVTKTVEVKVPTTPSECLDALEKANDVMNVTGRTITLFQAAVQDAAAQNVAKLQSGVAEKDRLYEELSAEMASYKSYLQACKALR</sequence>
<gene>
    <name evidence="2" type="ORF">CVV68_16950</name>
</gene>
<comment type="caution">
    <text evidence="2">The sequence shown here is derived from an EMBL/GenBank/DDBJ whole genome shotgun (WGS) entry which is preliminary data.</text>
</comment>
<dbReference type="EMBL" id="QJVD01000021">
    <property type="protein sequence ID" value="PYI65731.1"/>
    <property type="molecule type" value="Genomic_DNA"/>
</dbReference>
<name>A0A2V5L2X3_9MICC</name>
<feature type="transmembrane region" description="Helical" evidence="1">
    <location>
        <begin position="27"/>
        <end position="48"/>
    </location>
</feature>
<organism evidence="2 3">
    <name type="scientific">Arthrobacter livingstonensis</name>
    <dbReference type="NCBI Taxonomy" id="670078"/>
    <lineage>
        <taxon>Bacteria</taxon>
        <taxon>Bacillati</taxon>
        <taxon>Actinomycetota</taxon>
        <taxon>Actinomycetes</taxon>
        <taxon>Micrococcales</taxon>
        <taxon>Micrococcaceae</taxon>
        <taxon>Arthrobacter</taxon>
    </lineage>
</organism>
<keyword evidence="1" id="KW-1133">Transmembrane helix</keyword>
<keyword evidence="1" id="KW-0812">Transmembrane</keyword>
<dbReference type="RefSeq" id="WP_110502185.1">
    <property type="nucleotide sequence ID" value="NZ_QJVD01000021.1"/>
</dbReference>
<keyword evidence="1" id="KW-0472">Membrane</keyword>
<accession>A0A2V5L2X3</accession>
<proteinExistence type="predicted"/>
<evidence type="ECO:0000313" key="3">
    <source>
        <dbReference type="Proteomes" id="UP000247832"/>
    </source>
</evidence>
<evidence type="ECO:0000313" key="2">
    <source>
        <dbReference type="EMBL" id="PYI65731.1"/>
    </source>
</evidence>
<evidence type="ECO:0000256" key="1">
    <source>
        <dbReference type="SAM" id="Phobius"/>
    </source>
</evidence>
<protein>
    <submittedName>
        <fullName evidence="2">Uncharacterized protein</fullName>
    </submittedName>
</protein>
<reference evidence="2 3" key="1">
    <citation type="submission" date="2018-05" db="EMBL/GenBank/DDBJ databases">
        <title>Genetic diversity of glacier-inhabiting Cryobacterium bacteria in China and description of Cryobacterium mengkeensis sp. nov. and Arthrobacter glacialis sp. nov.</title>
        <authorList>
            <person name="Liu Q."/>
            <person name="Xin Y.-H."/>
        </authorList>
    </citation>
    <scope>NUCLEOTIDE SEQUENCE [LARGE SCALE GENOMIC DNA]</scope>
    <source>
        <strain evidence="2 3">LI2</strain>
    </source>
</reference>